<protein>
    <submittedName>
        <fullName evidence="2">Uncharacterized protein</fullName>
    </submittedName>
</protein>
<dbReference type="EMBL" id="ML979134">
    <property type="protein sequence ID" value="KAF1918427.1"/>
    <property type="molecule type" value="Genomic_DNA"/>
</dbReference>
<feature type="compositionally biased region" description="Polar residues" evidence="1">
    <location>
        <begin position="159"/>
        <end position="168"/>
    </location>
</feature>
<evidence type="ECO:0000256" key="1">
    <source>
        <dbReference type="SAM" id="MobiDB-lite"/>
    </source>
</evidence>
<accession>A0A6A5QX43</accession>
<organism evidence="2 3">
    <name type="scientific">Ampelomyces quisqualis</name>
    <name type="common">Powdery mildew agent</name>
    <dbReference type="NCBI Taxonomy" id="50730"/>
    <lineage>
        <taxon>Eukaryota</taxon>
        <taxon>Fungi</taxon>
        <taxon>Dikarya</taxon>
        <taxon>Ascomycota</taxon>
        <taxon>Pezizomycotina</taxon>
        <taxon>Dothideomycetes</taxon>
        <taxon>Pleosporomycetidae</taxon>
        <taxon>Pleosporales</taxon>
        <taxon>Pleosporineae</taxon>
        <taxon>Phaeosphaeriaceae</taxon>
        <taxon>Ampelomyces</taxon>
    </lineage>
</organism>
<name>A0A6A5QX43_AMPQU</name>
<gene>
    <name evidence="2" type="ORF">BDU57DRAFT_515183</name>
</gene>
<evidence type="ECO:0000313" key="3">
    <source>
        <dbReference type="Proteomes" id="UP000800096"/>
    </source>
</evidence>
<keyword evidence="3" id="KW-1185">Reference proteome</keyword>
<feature type="region of interest" description="Disordered" evidence="1">
    <location>
        <begin position="143"/>
        <end position="168"/>
    </location>
</feature>
<evidence type="ECO:0000313" key="2">
    <source>
        <dbReference type="EMBL" id="KAF1918427.1"/>
    </source>
</evidence>
<proteinExistence type="predicted"/>
<sequence>MESMRLAIRPPLTKLRFFIAYSTRTISFKQGHHRLTLDSGIYCTCGPGPLLAGSGIHISSDRVRRGLLICSLRSAQLSSIGASLESGCMSPEERGVSACDVDEFDHVARCDTSSVERGVSAFDADEYDEIAGRVMPARVRDISASATTGPPDVTRRKSNSALCSVSQS</sequence>
<dbReference type="AlphaFoldDB" id="A0A6A5QX43"/>
<dbReference type="Proteomes" id="UP000800096">
    <property type="component" value="Unassembled WGS sequence"/>
</dbReference>
<reference evidence="2" key="1">
    <citation type="journal article" date="2020" name="Stud. Mycol.">
        <title>101 Dothideomycetes genomes: a test case for predicting lifestyles and emergence of pathogens.</title>
        <authorList>
            <person name="Haridas S."/>
            <person name="Albert R."/>
            <person name="Binder M."/>
            <person name="Bloem J."/>
            <person name="Labutti K."/>
            <person name="Salamov A."/>
            <person name="Andreopoulos B."/>
            <person name="Baker S."/>
            <person name="Barry K."/>
            <person name="Bills G."/>
            <person name="Bluhm B."/>
            <person name="Cannon C."/>
            <person name="Castanera R."/>
            <person name="Culley D."/>
            <person name="Daum C."/>
            <person name="Ezra D."/>
            <person name="Gonzalez J."/>
            <person name="Henrissat B."/>
            <person name="Kuo A."/>
            <person name="Liang C."/>
            <person name="Lipzen A."/>
            <person name="Lutzoni F."/>
            <person name="Magnuson J."/>
            <person name="Mondo S."/>
            <person name="Nolan M."/>
            <person name="Ohm R."/>
            <person name="Pangilinan J."/>
            <person name="Park H.-J."/>
            <person name="Ramirez L."/>
            <person name="Alfaro M."/>
            <person name="Sun H."/>
            <person name="Tritt A."/>
            <person name="Yoshinaga Y."/>
            <person name="Zwiers L.-H."/>
            <person name="Turgeon B."/>
            <person name="Goodwin S."/>
            <person name="Spatafora J."/>
            <person name="Crous P."/>
            <person name="Grigoriev I."/>
        </authorList>
    </citation>
    <scope>NUCLEOTIDE SEQUENCE</scope>
    <source>
        <strain evidence="2">HMLAC05119</strain>
    </source>
</reference>